<sequence>MRIRIAAGMMAGLALLAGCAAAPAASPTTPTTASATSTPTPTPTVDPIADLSLAQRVGQLFMVGTGTDAPNPQTLADIADRHVGGIFLHSGTASSVAQTAAVVARFTALVSPAATGDVPLWVATDQEGGDVQVLHGPGFARMPSALTQGTRAPETLRADAASWAAELAAAGVNVNLAPVADIVTSAATARQNPPIGALDRQYGYDQQTVAAHAGGFADGMRHGGVMPTFKHFPGLGRARTNTDFVLTTDTTVTAGSPDVQVYRALLAAGPALVMAATAIYQKIDPSAPAAFSPKIITGLLRGTLGFDGVVITDDLSAAAAVAGWTPAQRALLAIGAGCDIVLVSSEVSVLPEMYDAVLSAAQSDPGFAAKVDAAARRVVTAKQAGPGAD</sequence>
<accession>A0ABP7G153</accession>
<dbReference type="InterPro" id="IPR050226">
    <property type="entry name" value="NagZ_Beta-hexosaminidase"/>
</dbReference>
<feature type="signal peptide" evidence="7">
    <location>
        <begin position="1"/>
        <end position="24"/>
    </location>
</feature>
<dbReference type="SUPFAM" id="SSF51445">
    <property type="entry name" value="(Trans)glycosidases"/>
    <property type="match status" value="1"/>
</dbReference>
<dbReference type="Gene3D" id="3.20.20.300">
    <property type="entry name" value="Glycoside hydrolase, family 3, N-terminal domain"/>
    <property type="match status" value="1"/>
</dbReference>
<comment type="similarity">
    <text evidence="2">Belongs to the glycosyl hydrolase 3 family.</text>
</comment>
<keyword evidence="10" id="KW-1185">Reference proteome</keyword>
<reference evidence="10" key="1">
    <citation type="journal article" date="2019" name="Int. J. Syst. Evol. Microbiol.">
        <title>The Global Catalogue of Microorganisms (GCM) 10K type strain sequencing project: providing services to taxonomists for standard genome sequencing and annotation.</title>
        <authorList>
            <consortium name="The Broad Institute Genomics Platform"/>
            <consortium name="The Broad Institute Genome Sequencing Center for Infectious Disease"/>
            <person name="Wu L."/>
            <person name="Ma J."/>
        </authorList>
    </citation>
    <scope>NUCLEOTIDE SEQUENCE [LARGE SCALE GENOMIC DNA]</scope>
    <source>
        <strain evidence="10">JCM 16950</strain>
    </source>
</reference>
<comment type="catalytic activity">
    <reaction evidence="1">
        <text>Hydrolysis of terminal non-reducing N-acetyl-D-hexosamine residues in N-acetyl-beta-D-hexosaminides.</text>
        <dbReference type="EC" id="3.2.1.52"/>
    </reaction>
</comment>
<dbReference type="PANTHER" id="PTHR30480">
    <property type="entry name" value="BETA-HEXOSAMINIDASE-RELATED"/>
    <property type="match status" value="1"/>
</dbReference>
<dbReference type="InterPro" id="IPR001764">
    <property type="entry name" value="Glyco_hydro_3_N"/>
</dbReference>
<protein>
    <recommendedName>
        <fullName evidence="3">beta-N-acetylhexosaminidase</fullName>
        <ecNumber evidence="3">3.2.1.52</ecNumber>
    </recommendedName>
</protein>
<dbReference type="Proteomes" id="UP001500540">
    <property type="component" value="Unassembled WGS sequence"/>
</dbReference>
<gene>
    <name evidence="9" type="ORF">GCM10022240_01530</name>
</gene>
<evidence type="ECO:0000256" key="3">
    <source>
        <dbReference type="ARBA" id="ARBA00012663"/>
    </source>
</evidence>
<dbReference type="InterPro" id="IPR036962">
    <property type="entry name" value="Glyco_hydro_3_N_sf"/>
</dbReference>
<evidence type="ECO:0000256" key="1">
    <source>
        <dbReference type="ARBA" id="ARBA00001231"/>
    </source>
</evidence>
<feature type="domain" description="Glycoside hydrolase family 3 N-terminal" evidence="8">
    <location>
        <begin position="53"/>
        <end position="380"/>
    </location>
</feature>
<proteinExistence type="inferred from homology"/>
<evidence type="ECO:0000313" key="9">
    <source>
        <dbReference type="EMBL" id="GAA3752113.1"/>
    </source>
</evidence>
<dbReference type="GO" id="GO:0016787">
    <property type="term" value="F:hydrolase activity"/>
    <property type="evidence" value="ECO:0007669"/>
    <property type="project" value="UniProtKB-KW"/>
</dbReference>
<dbReference type="EMBL" id="BAABAF010000001">
    <property type="protein sequence ID" value="GAA3752113.1"/>
    <property type="molecule type" value="Genomic_DNA"/>
</dbReference>
<feature type="region of interest" description="Disordered" evidence="6">
    <location>
        <begin position="26"/>
        <end position="46"/>
    </location>
</feature>
<evidence type="ECO:0000256" key="4">
    <source>
        <dbReference type="ARBA" id="ARBA00022801"/>
    </source>
</evidence>
<evidence type="ECO:0000256" key="6">
    <source>
        <dbReference type="SAM" id="MobiDB-lite"/>
    </source>
</evidence>
<evidence type="ECO:0000256" key="2">
    <source>
        <dbReference type="ARBA" id="ARBA00005336"/>
    </source>
</evidence>
<dbReference type="InterPro" id="IPR017853">
    <property type="entry name" value="GH"/>
</dbReference>
<dbReference type="Pfam" id="PF00933">
    <property type="entry name" value="Glyco_hydro_3"/>
    <property type="match status" value="1"/>
</dbReference>
<evidence type="ECO:0000259" key="8">
    <source>
        <dbReference type="Pfam" id="PF00933"/>
    </source>
</evidence>
<feature type="chain" id="PRO_5045745692" description="beta-N-acetylhexosaminidase" evidence="7">
    <location>
        <begin position="25"/>
        <end position="389"/>
    </location>
</feature>
<name>A0ABP7G153_9MICO</name>
<evidence type="ECO:0000256" key="7">
    <source>
        <dbReference type="SAM" id="SignalP"/>
    </source>
</evidence>
<feature type="compositionally biased region" description="Low complexity" evidence="6">
    <location>
        <begin position="26"/>
        <end position="39"/>
    </location>
</feature>
<dbReference type="PROSITE" id="PS51257">
    <property type="entry name" value="PROKAR_LIPOPROTEIN"/>
    <property type="match status" value="1"/>
</dbReference>
<keyword evidence="4 9" id="KW-0378">Hydrolase</keyword>
<dbReference type="EC" id="3.2.1.52" evidence="3"/>
<dbReference type="PANTHER" id="PTHR30480:SF13">
    <property type="entry name" value="BETA-HEXOSAMINIDASE"/>
    <property type="match status" value="1"/>
</dbReference>
<evidence type="ECO:0000313" key="10">
    <source>
        <dbReference type="Proteomes" id="UP001500540"/>
    </source>
</evidence>
<comment type="caution">
    <text evidence="9">The sequence shown here is derived from an EMBL/GenBank/DDBJ whole genome shotgun (WGS) entry which is preliminary data.</text>
</comment>
<keyword evidence="5" id="KW-0326">Glycosidase</keyword>
<organism evidence="9 10">
    <name type="scientific">Microbacterium kribbense</name>
    <dbReference type="NCBI Taxonomy" id="433645"/>
    <lineage>
        <taxon>Bacteria</taxon>
        <taxon>Bacillati</taxon>
        <taxon>Actinomycetota</taxon>
        <taxon>Actinomycetes</taxon>
        <taxon>Micrococcales</taxon>
        <taxon>Microbacteriaceae</taxon>
        <taxon>Microbacterium</taxon>
    </lineage>
</organism>
<keyword evidence="7" id="KW-0732">Signal</keyword>
<dbReference type="RefSeq" id="WP_344779523.1">
    <property type="nucleotide sequence ID" value="NZ_BAABAF010000001.1"/>
</dbReference>
<evidence type="ECO:0000256" key="5">
    <source>
        <dbReference type="ARBA" id="ARBA00023295"/>
    </source>
</evidence>